<protein>
    <submittedName>
        <fullName evidence="1">Uncharacterized protein</fullName>
    </submittedName>
</protein>
<proteinExistence type="predicted"/>
<dbReference type="KEGG" id="vbr:A6E01_13530"/>
<reference evidence="1 2" key="1">
    <citation type="submission" date="2016-06" db="EMBL/GenBank/DDBJ databases">
        <title>Adaptive Radiation by Waves of Gene Transfer Leads to Fine-Scale Resource Partitioning in Marine Microbes.</title>
        <authorList>
            <person name="Hehemann J.-H."/>
            <person name="Arevalo P."/>
            <person name="Datta M.S."/>
            <person name="Yu X."/>
            <person name="Corzett C."/>
            <person name="Henschel A."/>
            <person name="Preheim S.P."/>
            <person name="Timberlake S."/>
            <person name="Alm E.J."/>
            <person name="Polz M.F."/>
        </authorList>
    </citation>
    <scope>NUCLEOTIDE SEQUENCE [LARGE SCALE GENOMIC DNA]</scope>
    <source>
        <strain evidence="1 2">FF50</strain>
    </source>
</reference>
<dbReference type="EMBL" id="CP016178">
    <property type="protein sequence ID" value="ANO34228.1"/>
    <property type="molecule type" value="Genomic_DNA"/>
</dbReference>
<evidence type="ECO:0000313" key="1">
    <source>
        <dbReference type="EMBL" id="ANO34228.1"/>
    </source>
</evidence>
<accession>A0AAN0XX06</accession>
<organism evidence="1 2">
    <name type="scientific">Vibrio breoganii</name>
    <dbReference type="NCBI Taxonomy" id="553239"/>
    <lineage>
        <taxon>Bacteria</taxon>
        <taxon>Pseudomonadati</taxon>
        <taxon>Pseudomonadota</taxon>
        <taxon>Gammaproteobacteria</taxon>
        <taxon>Vibrionales</taxon>
        <taxon>Vibrionaceae</taxon>
        <taxon>Vibrio</taxon>
    </lineage>
</organism>
<dbReference type="Proteomes" id="UP000092018">
    <property type="component" value="Chromosome 2"/>
</dbReference>
<dbReference type="AlphaFoldDB" id="A0AAN0XX06"/>
<sequence>MRVLYIDVIGLLYSKRYLERNEISFDDMTFTMSYRPMNIIDNLPHDEVSARLLEKSATEASLAPDID</sequence>
<dbReference type="RefSeq" id="WP_065210429.1">
    <property type="nucleotide sequence ID" value="NZ_CP016178.1"/>
</dbReference>
<evidence type="ECO:0000313" key="2">
    <source>
        <dbReference type="Proteomes" id="UP000092018"/>
    </source>
</evidence>
<gene>
    <name evidence="1" type="ORF">A6E01_13530</name>
</gene>
<name>A0AAN0XX06_9VIBR</name>